<evidence type="ECO:0000313" key="2">
    <source>
        <dbReference type="Proteomes" id="UP000242243"/>
    </source>
</evidence>
<dbReference type="RefSeq" id="WP_089834086.1">
    <property type="nucleotide sequence ID" value="NZ_FOXC01000077.1"/>
</dbReference>
<organism evidence="1 2">
    <name type="scientific">Halolactibacillus halophilus</name>
    <dbReference type="NCBI Taxonomy" id="306540"/>
    <lineage>
        <taxon>Bacteria</taxon>
        <taxon>Bacillati</taxon>
        <taxon>Bacillota</taxon>
        <taxon>Bacilli</taxon>
        <taxon>Bacillales</taxon>
        <taxon>Bacillaceae</taxon>
        <taxon>Halolactibacillus</taxon>
    </lineage>
</organism>
<evidence type="ECO:0000313" key="1">
    <source>
        <dbReference type="EMBL" id="SFP80998.1"/>
    </source>
</evidence>
<sequence length="127" mass="14901">MDILDMVYNALIADDYINTHASGRIKFYEYPETGDVTGPYIVIDPIDSPIPANFADDTWTKIDYFLQIDVWSNDRKLSEQLADKVRDVMWHQFGFKQTSGPKEYDNGVFRDARRYRGSLYREDFINL</sequence>
<dbReference type="InterPro" id="IPR021508">
    <property type="entry name" value="Gp17-like"/>
</dbReference>
<dbReference type="STRING" id="306540.SAMN05421839_1772"/>
<reference evidence="1 2" key="1">
    <citation type="submission" date="2016-10" db="EMBL/GenBank/DDBJ databases">
        <authorList>
            <person name="de Groot N.N."/>
        </authorList>
    </citation>
    <scope>NUCLEOTIDE SEQUENCE [LARGE SCALE GENOMIC DNA]</scope>
    <source>
        <strain evidence="1 2">DSM 17073</strain>
    </source>
</reference>
<dbReference type="InterPro" id="IPR053745">
    <property type="entry name" value="Viral_Tail_Comp_sf"/>
</dbReference>
<dbReference type="AlphaFoldDB" id="A0A1I5TDE6"/>
<evidence type="ECO:0008006" key="3">
    <source>
        <dbReference type="Google" id="ProtNLM"/>
    </source>
</evidence>
<dbReference type="Gene3D" id="3.30.2000.30">
    <property type="match status" value="1"/>
</dbReference>
<accession>A0A1I5TDE6</accession>
<gene>
    <name evidence="1" type="ORF">SAMN05421839_1772</name>
</gene>
<dbReference type="EMBL" id="FOXC01000077">
    <property type="protein sequence ID" value="SFP80998.1"/>
    <property type="molecule type" value="Genomic_DNA"/>
</dbReference>
<dbReference type="OrthoDB" id="2168818at2"/>
<protein>
    <recommendedName>
        <fullName evidence="3">DUF3168 domain-containing protein</fullName>
    </recommendedName>
</protein>
<dbReference type="Proteomes" id="UP000242243">
    <property type="component" value="Unassembled WGS sequence"/>
</dbReference>
<name>A0A1I5TDE6_9BACI</name>
<dbReference type="Pfam" id="PF11367">
    <property type="entry name" value="Tail_completion_gp17"/>
    <property type="match status" value="1"/>
</dbReference>
<proteinExistence type="predicted"/>